<dbReference type="Gene3D" id="3.30.60.30">
    <property type="match status" value="1"/>
</dbReference>
<dbReference type="GO" id="GO:0004867">
    <property type="term" value="F:serine-type endopeptidase inhibitor activity"/>
    <property type="evidence" value="ECO:0007669"/>
    <property type="project" value="InterPro"/>
</dbReference>
<evidence type="ECO:0000256" key="4">
    <source>
        <dbReference type="SAM" id="MobiDB-lite"/>
    </source>
</evidence>
<name>A0A482XL82_LAOST</name>
<dbReference type="STRING" id="195883.A0A482XL82"/>
<protein>
    <recommendedName>
        <fullName evidence="6">Kazal-like domain-containing protein</fullName>
    </recommendedName>
</protein>
<dbReference type="Proteomes" id="UP000291343">
    <property type="component" value="Unassembled WGS sequence"/>
</dbReference>
<feature type="domain" description="Kazal-like" evidence="6">
    <location>
        <begin position="170"/>
        <end position="223"/>
    </location>
</feature>
<accession>A0A482XL82</accession>
<dbReference type="Pfam" id="PF00050">
    <property type="entry name" value="Kazal_1"/>
    <property type="match status" value="1"/>
</dbReference>
<feature type="region of interest" description="Disordered" evidence="4">
    <location>
        <begin position="31"/>
        <end position="179"/>
    </location>
</feature>
<dbReference type="AlphaFoldDB" id="A0A482XL82"/>
<feature type="compositionally biased region" description="Polar residues" evidence="4">
    <location>
        <begin position="101"/>
        <end position="113"/>
    </location>
</feature>
<dbReference type="InterPro" id="IPR002350">
    <property type="entry name" value="Kazal_dom"/>
</dbReference>
<evidence type="ECO:0000256" key="3">
    <source>
        <dbReference type="ARBA" id="ARBA00023157"/>
    </source>
</evidence>
<evidence type="ECO:0000259" key="6">
    <source>
        <dbReference type="PROSITE" id="PS51465"/>
    </source>
</evidence>
<gene>
    <name evidence="7" type="ORF">LSTR_LSTR002904</name>
</gene>
<keyword evidence="2" id="KW-0964">Secreted</keyword>
<dbReference type="SUPFAM" id="SSF100895">
    <property type="entry name" value="Kazal-type serine protease inhibitors"/>
    <property type="match status" value="1"/>
</dbReference>
<dbReference type="CDD" id="cd00104">
    <property type="entry name" value="KAZAL_FS"/>
    <property type="match status" value="1"/>
</dbReference>
<comment type="subcellular location">
    <subcellularLocation>
        <location evidence="1">Secreted</location>
    </subcellularLocation>
</comment>
<organism evidence="7 8">
    <name type="scientific">Laodelphax striatellus</name>
    <name type="common">Small brown planthopper</name>
    <name type="synonym">Delphax striatella</name>
    <dbReference type="NCBI Taxonomy" id="195883"/>
    <lineage>
        <taxon>Eukaryota</taxon>
        <taxon>Metazoa</taxon>
        <taxon>Ecdysozoa</taxon>
        <taxon>Arthropoda</taxon>
        <taxon>Hexapoda</taxon>
        <taxon>Insecta</taxon>
        <taxon>Pterygota</taxon>
        <taxon>Neoptera</taxon>
        <taxon>Paraneoptera</taxon>
        <taxon>Hemiptera</taxon>
        <taxon>Auchenorrhyncha</taxon>
        <taxon>Fulgoroidea</taxon>
        <taxon>Delphacidae</taxon>
        <taxon>Criomorphinae</taxon>
        <taxon>Laodelphax</taxon>
    </lineage>
</organism>
<keyword evidence="3" id="KW-1015">Disulfide bond</keyword>
<feature type="compositionally biased region" description="Low complexity" evidence="4">
    <location>
        <begin position="131"/>
        <end position="167"/>
    </location>
</feature>
<dbReference type="SMART" id="SM00280">
    <property type="entry name" value="KAZAL"/>
    <property type="match status" value="1"/>
</dbReference>
<feature type="compositionally biased region" description="Polar residues" evidence="4">
    <location>
        <begin position="120"/>
        <end position="130"/>
    </location>
</feature>
<feature type="chain" id="PRO_5019745557" description="Kazal-like domain-containing protein" evidence="5">
    <location>
        <begin position="26"/>
        <end position="235"/>
    </location>
</feature>
<evidence type="ECO:0000256" key="1">
    <source>
        <dbReference type="ARBA" id="ARBA00004613"/>
    </source>
</evidence>
<comment type="caution">
    <text evidence="7">The sequence shown here is derived from an EMBL/GenBank/DDBJ whole genome shotgun (WGS) entry which is preliminary data.</text>
</comment>
<reference evidence="7 8" key="1">
    <citation type="journal article" date="2017" name="Gigascience">
        <title>Genome sequence of the small brown planthopper, Laodelphax striatellus.</title>
        <authorList>
            <person name="Zhu J."/>
            <person name="Jiang F."/>
            <person name="Wang X."/>
            <person name="Yang P."/>
            <person name="Bao Y."/>
            <person name="Zhao W."/>
            <person name="Wang W."/>
            <person name="Lu H."/>
            <person name="Wang Q."/>
            <person name="Cui N."/>
            <person name="Li J."/>
            <person name="Chen X."/>
            <person name="Luo L."/>
            <person name="Yu J."/>
            <person name="Kang L."/>
            <person name="Cui F."/>
        </authorList>
    </citation>
    <scope>NUCLEOTIDE SEQUENCE [LARGE SCALE GENOMIC DNA]</scope>
    <source>
        <strain evidence="7">Lst14</strain>
    </source>
</reference>
<evidence type="ECO:0000313" key="7">
    <source>
        <dbReference type="EMBL" id="RZF46572.1"/>
    </source>
</evidence>
<dbReference type="InterPro" id="IPR039932">
    <property type="entry name" value="Spink4-like"/>
</dbReference>
<dbReference type="OrthoDB" id="126772at2759"/>
<keyword evidence="8" id="KW-1185">Reference proteome</keyword>
<sequence length="235" mass="25260">MLSANHYRLIFLFAVLMTSIAINEAQRRWGQNGWGGQMDPFDSSIAFDNDDSPAVGPDSSVGWGSDSFGWNNVDNNPFRPGQSPTGNRPNNVDNSPIRPGQNPTGNRPNNVDNSPFRPGQNPTGNRPNRFSTSTSSAATTARTTTAGARRTTTSGSSDASGTSTTTPRPSPEQTQCVSRCPASTEYNPVCGSNRMTYNNPGRLRCAASCGTNVQLSHYGVCRQVGQPQTFPRRDP</sequence>
<dbReference type="EMBL" id="QKKF02005868">
    <property type="protein sequence ID" value="RZF46572.1"/>
    <property type="molecule type" value="Genomic_DNA"/>
</dbReference>
<dbReference type="PANTHER" id="PTHR21179">
    <property type="entry name" value="SERINE-TYPE ENDOPEPTIDASE INHIBITOR"/>
    <property type="match status" value="1"/>
</dbReference>
<dbReference type="PROSITE" id="PS51465">
    <property type="entry name" value="KAZAL_2"/>
    <property type="match status" value="1"/>
</dbReference>
<dbReference type="PANTHER" id="PTHR21179:SF0">
    <property type="entry name" value="SERINE PROTEASE INHIBITOR KAZAL-TYPE 4"/>
    <property type="match status" value="1"/>
</dbReference>
<evidence type="ECO:0000256" key="5">
    <source>
        <dbReference type="SAM" id="SignalP"/>
    </source>
</evidence>
<evidence type="ECO:0000256" key="2">
    <source>
        <dbReference type="ARBA" id="ARBA00022525"/>
    </source>
</evidence>
<evidence type="ECO:0000313" key="8">
    <source>
        <dbReference type="Proteomes" id="UP000291343"/>
    </source>
</evidence>
<keyword evidence="5" id="KW-0732">Signal</keyword>
<dbReference type="InParanoid" id="A0A482XL82"/>
<feature type="signal peptide" evidence="5">
    <location>
        <begin position="1"/>
        <end position="25"/>
    </location>
</feature>
<dbReference type="InterPro" id="IPR036058">
    <property type="entry name" value="Kazal_dom_sf"/>
</dbReference>
<dbReference type="SMR" id="A0A482XL82"/>
<dbReference type="GO" id="GO:0005576">
    <property type="term" value="C:extracellular region"/>
    <property type="evidence" value="ECO:0007669"/>
    <property type="project" value="UniProtKB-SubCell"/>
</dbReference>
<proteinExistence type="predicted"/>
<feature type="compositionally biased region" description="Polar residues" evidence="4">
    <location>
        <begin position="82"/>
        <end position="94"/>
    </location>
</feature>